<dbReference type="EMBL" id="CP097510">
    <property type="protein sequence ID" value="URE33628.1"/>
    <property type="molecule type" value="Genomic_DNA"/>
</dbReference>
<accession>A0A9E7HM88</accession>
<sequence>MWISRCCDMYLQLQQLESFGNRTVLLLNLIPSAHLVRLLFQLLAYVYPRNASHCYACIGIIKLTPRIRCNNSVRHRHSRLLPAEPLNPLRRRRRFELGKRRNPNLGNSRRVGESNCMHIVACTVDRLMNREAVEPLVFIQAHSSRFGSICRRRLLLNSTSFLIFTFHPKQWKEDAFFQEFPAHDAAPVQIRSLHRSKHRLLRRRLLPLVSAAAFETHLSPSPNPFSQCRTPTKTLNQESFPSDSFRESGVEVIVLILSINSGKILGEEVDQRLRCSLRSDLASICCPSLISDHHKLKMVYNESFHGKKTANPCESTPLLS</sequence>
<proteinExistence type="predicted"/>
<dbReference type="Proteomes" id="UP001055439">
    <property type="component" value="Chromosome 8"/>
</dbReference>
<organism evidence="1 2">
    <name type="scientific">Musa troglodytarum</name>
    <name type="common">fe'i banana</name>
    <dbReference type="NCBI Taxonomy" id="320322"/>
    <lineage>
        <taxon>Eukaryota</taxon>
        <taxon>Viridiplantae</taxon>
        <taxon>Streptophyta</taxon>
        <taxon>Embryophyta</taxon>
        <taxon>Tracheophyta</taxon>
        <taxon>Spermatophyta</taxon>
        <taxon>Magnoliopsida</taxon>
        <taxon>Liliopsida</taxon>
        <taxon>Zingiberales</taxon>
        <taxon>Musaceae</taxon>
        <taxon>Musa</taxon>
    </lineage>
</organism>
<name>A0A9E7HM88_9LILI</name>
<evidence type="ECO:0000313" key="2">
    <source>
        <dbReference type="Proteomes" id="UP001055439"/>
    </source>
</evidence>
<protein>
    <submittedName>
        <fullName evidence="1">Uncharacterized protein</fullName>
    </submittedName>
</protein>
<keyword evidence="2" id="KW-1185">Reference proteome</keyword>
<dbReference type="AlphaFoldDB" id="A0A9E7HM88"/>
<evidence type="ECO:0000313" key="1">
    <source>
        <dbReference type="EMBL" id="URE33628.1"/>
    </source>
</evidence>
<gene>
    <name evidence="1" type="ORF">MUK42_28702</name>
</gene>
<reference evidence="1" key="1">
    <citation type="submission" date="2022-05" db="EMBL/GenBank/DDBJ databases">
        <title>The Musa troglodytarum L. genome provides insights into the mechanism of non-climacteric behaviour and enrichment of carotenoids.</title>
        <authorList>
            <person name="Wang J."/>
        </authorList>
    </citation>
    <scope>NUCLEOTIDE SEQUENCE</scope>
    <source>
        <tissue evidence="1">Leaf</tissue>
    </source>
</reference>